<feature type="transmembrane region" description="Helical" evidence="1">
    <location>
        <begin position="960"/>
        <end position="977"/>
    </location>
</feature>
<feature type="transmembrane region" description="Helical" evidence="1">
    <location>
        <begin position="12"/>
        <end position="31"/>
    </location>
</feature>
<feature type="transmembrane region" description="Helical" evidence="1">
    <location>
        <begin position="898"/>
        <end position="924"/>
    </location>
</feature>
<dbReference type="SUPFAM" id="SSF82866">
    <property type="entry name" value="Multidrug efflux transporter AcrB transmembrane domain"/>
    <property type="match status" value="2"/>
</dbReference>
<evidence type="ECO:0000256" key="1">
    <source>
        <dbReference type="SAM" id="Phobius"/>
    </source>
</evidence>
<feature type="transmembrane region" description="Helical" evidence="1">
    <location>
        <begin position="433"/>
        <end position="453"/>
    </location>
</feature>
<dbReference type="Gene3D" id="3.30.70.1440">
    <property type="entry name" value="Multidrug efflux transporter AcrB pore domain"/>
    <property type="match status" value="1"/>
</dbReference>
<dbReference type="Gene3D" id="3.30.70.1430">
    <property type="entry name" value="Multidrug efflux transporter AcrB pore domain"/>
    <property type="match status" value="2"/>
</dbReference>
<dbReference type="RefSeq" id="WP_316018415.1">
    <property type="nucleotide sequence ID" value="NZ_JAWDID010000014.1"/>
</dbReference>
<sequence>MASSISTPFIRFPIATSLLMAGLLLVGLVAYPQLPVAPLPEVDFPTIQVSANLPGADPATMAATVAQPLESQFALIPGVAEMTSSSQANSTQITLQFELSRNIDGAGADVLAAINAASGQLPKNLPSPPTYRKVNPADAPILLLSATSETLPLTQVSDEALTKLAQAISQIGGVGQVSVGGQQTPSIRIQVDPAKLAARGLSLEDVRAPLSVTTVNSPKGTISGVARSYTIYANDQLTDAKDWNDVIVAYRDGNPVRVRDIGQAVSAPLDDTQAGWADGKRGVFLVIFKQPGANVIATVDKVMQALPHLTAGISPAIKIAVLSDRTQTIRAAVKDVKFTLLVTVALVVLVIFIFLRSLWATIIPSLTVPLALLGACALMWFAGYSLDNLSLMALTIAVGFVVDDAIVMLENITRYIEEGEEPMDAALKGASEIGFTILSISISLVAVLIPLLLMGGIIGRLFREFSVTLAMAILVSAVISLTLTPMMASRFMKPLRDVHHGRIYQASDKLFQALLGAYERSLDVALRFRAVTLMVFFATLALTVYLFVIIPKGFFPQQDTGLITGVIETAQDTSIAAMARHMEAVGAIVLKDPAVDHMAMRMGGAGGTLNDGTMYITLKPREVRTASADAVIRRLRAQTGALEGASLYLQATQDVRVGGRSSRTQFQFTLQGTDVAQLNEWAPKLLDRMKAMPELRDVASDQQAAGSTLTLAIDRDQAARYGLTPDVIDATLYDAFGQRQIASYATQLSTYYVVLEVLPALQQKIATLDRIYLRSATTGGNVPLSAIARWSTVPAQPLAINHQGQFPAVTISFNLAPGIALGQATAAIAALEQAMNLPATITTSFQGTAQAFQDSLASVPMLIAAALVVVYLILGILYESYIHPLTILSTLPSAGVGALAILLLFGFDFSLIALIGLILLIGIVKKNGIMMIDFAIAAEREQGLSSLEAIRRACLLRFRPILMTTMAALLGGVPLMLGHGTGSEIRQPLGYAMVGGLFVSQLLTLFTTPVIYLYLDAFSNWLAPKHRAEGAGIDERSRMATNTDG</sequence>
<dbReference type="PRINTS" id="PR00702">
    <property type="entry name" value="ACRIFLAVINRP"/>
</dbReference>
<protein>
    <submittedName>
        <fullName evidence="2">Efflux RND transporter permease subunit</fullName>
    </submittedName>
</protein>
<dbReference type="Proteomes" id="UP001254257">
    <property type="component" value="Unassembled WGS sequence"/>
</dbReference>
<feature type="transmembrane region" description="Helical" evidence="1">
    <location>
        <begin position="361"/>
        <end position="382"/>
    </location>
</feature>
<dbReference type="SUPFAM" id="SSF82714">
    <property type="entry name" value="Multidrug efflux transporter AcrB TolC docking domain, DN and DC subdomains"/>
    <property type="match status" value="2"/>
</dbReference>
<dbReference type="InterPro" id="IPR001036">
    <property type="entry name" value="Acrflvin-R"/>
</dbReference>
<dbReference type="Gene3D" id="3.30.2090.10">
    <property type="entry name" value="Multidrug efflux transporter AcrB TolC docking domain, DN and DC subdomains"/>
    <property type="match status" value="2"/>
</dbReference>
<gene>
    <name evidence="2" type="ORF">RKE40_11670</name>
</gene>
<keyword evidence="3" id="KW-1185">Reference proteome</keyword>
<name>A0ABU3S6X6_9HYPH</name>
<organism evidence="2 3">
    <name type="scientific">Bosea rubneri</name>
    <dbReference type="NCBI Taxonomy" id="3075434"/>
    <lineage>
        <taxon>Bacteria</taxon>
        <taxon>Pseudomonadati</taxon>
        <taxon>Pseudomonadota</taxon>
        <taxon>Alphaproteobacteria</taxon>
        <taxon>Hyphomicrobiales</taxon>
        <taxon>Boseaceae</taxon>
        <taxon>Bosea</taxon>
    </lineage>
</organism>
<dbReference type="EMBL" id="JAWDID010000014">
    <property type="protein sequence ID" value="MDU0340548.1"/>
    <property type="molecule type" value="Genomic_DNA"/>
</dbReference>
<feature type="transmembrane region" description="Helical" evidence="1">
    <location>
        <begin position="856"/>
        <end position="878"/>
    </location>
</feature>
<dbReference type="Gene3D" id="3.30.70.1320">
    <property type="entry name" value="Multidrug efflux transporter AcrB pore domain like"/>
    <property type="match status" value="1"/>
</dbReference>
<dbReference type="SUPFAM" id="SSF82693">
    <property type="entry name" value="Multidrug efflux transporter AcrB pore domain, PN1, PN2, PC1 and PC2 subdomains"/>
    <property type="match status" value="3"/>
</dbReference>
<dbReference type="Pfam" id="PF00873">
    <property type="entry name" value="ACR_tran"/>
    <property type="match status" value="1"/>
</dbReference>
<reference evidence="2 3" key="1">
    <citation type="submission" date="2023-09" db="EMBL/GenBank/DDBJ databases">
        <title>Whole genome shotgun sequencing (WGS) of Bosea sp. ZW T0_25, isolated from stored onions (Allium cepa).</title>
        <authorList>
            <person name="Stoll D.A."/>
            <person name="Huch M."/>
        </authorList>
    </citation>
    <scope>NUCLEOTIDE SEQUENCE [LARGE SCALE GENOMIC DNA]</scope>
    <source>
        <strain evidence="2 3">ZW T0_25</strain>
    </source>
</reference>
<dbReference type="InterPro" id="IPR027463">
    <property type="entry name" value="AcrB_DN_DC_subdom"/>
</dbReference>
<dbReference type="Gene3D" id="1.20.1640.10">
    <property type="entry name" value="Multidrug efflux transporter AcrB transmembrane domain"/>
    <property type="match status" value="2"/>
</dbReference>
<accession>A0ABU3S6X6</accession>
<keyword evidence="1" id="KW-0472">Membrane</keyword>
<keyword evidence="1" id="KW-0812">Transmembrane</keyword>
<feature type="transmembrane region" description="Helical" evidence="1">
    <location>
        <begin position="465"/>
        <end position="488"/>
    </location>
</feature>
<feature type="transmembrane region" description="Helical" evidence="1">
    <location>
        <begin position="530"/>
        <end position="550"/>
    </location>
</feature>
<feature type="transmembrane region" description="Helical" evidence="1">
    <location>
        <begin position="338"/>
        <end position="355"/>
    </location>
</feature>
<keyword evidence="1" id="KW-1133">Transmembrane helix</keyword>
<evidence type="ECO:0000313" key="3">
    <source>
        <dbReference type="Proteomes" id="UP001254257"/>
    </source>
</evidence>
<dbReference type="PANTHER" id="PTHR32063:SF30">
    <property type="entry name" value="ACRB_ACRD_ACRF FAMILY PROTEIN"/>
    <property type="match status" value="1"/>
</dbReference>
<evidence type="ECO:0000313" key="2">
    <source>
        <dbReference type="EMBL" id="MDU0340548.1"/>
    </source>
</evidence>
<proteinExistence type="predicted"/>
<dbReference type="PANTHER" id="PTHR32063">
    <property type="match status" value="1"/>
</dbReference>
<feature type="transmembrane region" description="Helical" evidence="1">
    <location>
        <begin position="989"/>
        <end position="1015"/>
    </location>
</feature>
<comment type="caution">
    <text evidence="2">The sequence shown here is derived from an EMBL/GenBank/DDBJ whole genome shotgun (WGS) entry which is preliminary data.</text>
</comment>